<evidence type="ECO:0000313" key="3">
    <source>
        <dbReference type="Proteomes" id="UP000006729"/>
    </source>
</evidence>
<gene>
    <name evidence="2" type="ORF">POPTR_011G120600</name>
</gene>
<sequence>MKKQFNYFYHDMIQSMTHVIHACPSLIAFYANIILFIKNKYSWIPAAERGYDD</sequence>
<dbReference type="AlphaFoldDB" id="B9PDF1"/>
<dbReference type="HOGENOM" id="CLU_3072233_0_0_1"/>
<protein>
    <submittedName>
        <fullName evidence="2">Uncharacterized protein</fullName>
    </submittedName>
</protein>
<reference evidence="2 3" key="1">
    <citation type="journal article" date="2006" name="Science">
        <title>The genome of black cottonwood, Populus trichocarpa (Torr. &amp; Gray).</title>
        <authorList>
            <person name="Tuskan G.A."/>
            <person name="Difazio S."/>
            <person name="Jansson S."/>
            <person name="Bohlmann J."/>
            <person name="Grigoriev I."/>
            <person name="Hellsten U."/>
            <person name="Putnam N."/>
            <person name="Ralph S."/>
            <person name="Rombauts S."/>
            <person name="Salamov A."/>
            <person name="Schein J."/>
            <person name="Sterck L."/>
            <person name="Aerts A."/>
            <person name="Bhalerao R.R."/>
            <person name="Bhalerao R.P."/>
            <person name="Blaudez D."/>
            <person name="Boerjan W."/>
            <person name="Brun A."/>
            <person name="Brunner A."/>
            <person name="Busov V."/>
            <person name="Campbell M."/>
            <person name="Carlson J."/>
            <person name="Chalot M."/>
            <person name="Chapman J."/>
            <person name="Chen G.L."/>
            <person name="Cooper D."/>
            <person name="Coutinho P.M."/>
            <person name="Couturier J."/>
            <person name="Covert S."/>
            <person name="Cronk Q."/>
            <person name="Cunningham R."/>
            <person name="Davis J."/>
            <person name="Degroeve S."/>
            <person name="Dejardin A."/>
            <person name="Depamphilis C."/>
            <person name="Detter J."/>
            <person name="Dirks B."/>
            <person name="Dubchak I."/>
            <person name="Duplessis S."/>
            <person name="Ehlting J."/>
            <person name="Ellis B."/>
            <person name="Gendler K."/>
            <person name="Goodstein D."/>
            <person name="Gribskov M."/>
            <person name="Grimwood J."/>
            <person name="Groover A."/>
            <person name="Gunter L."/>
            <person name="Hamberger B."/>
            <person name="Heinze B."/>
            <person name="Helariutta Y."/>
            <person name="Henrissat B."/>
            <person name="Holligan D."/>
            <person name="Holt R."/>
            <person name="Huang W."/>
            <person name="Islam-Faridi N."/>
            <person name="Jones S."/>
            <person name="Jones-Rhoades M."/>
            <person name="Jorgensen R."/>
            <person name="Joshi C."/>
            <person name="Kangasjarvi J."/>
            <person name="Karlsson J."/>
            <person name="Kelleher C."/>
            <person name="Kirkpatrick R."/>
            <person name="Kirst M."/>
            <person name="Kohler A."/>
            <person name="Kalluri U."/>
            <person name="Larimer F."/>
            <person name="Leebens-Mack J."/>
            <person name="Leple J.C."/>
            <person name="Locascio P."/>
            <person name="Lou Y."/>
            <person name="Lucas S."/>
            <person name="Martin F."/>
            <person name="Montanini B."/>
            <person name="Napoli C."/>
            <person name="Nelson D.R."/>
            <person name="Nelson C."/>
            <person name="Nieminen K."/>
            <person name="Nilsson O."/>
            <person name="Pereda V."/>
            <person name="Peter G."/>
            <person name="Philippe R."/>
            <person name="Pilate G."/>
            <person name="Poliakov A."/>
            <person name="Razumovskaya J."/>
            <person name="Richardson P."/>
            <person name="Rinaldi C."/>
            <person name="Ritland K."/>
            <person name="Rouze P."/>
            <person name="Ryaboy D."/>
            <person name="Schmutz J."/>
            <person name="Schrader J."/>
            <person name="Segerman B."/>
            <person name="Shin H."/>
            <person name="Siddiqui A."/>
            <person name="Sterky F."/>
            <person name="Terry A."/>
            <person name="Tsai C.J."/>
            <person name="Uberbacher E."/>
            <person name="Unneberg P."/>
            <person name="Vahala J."/>
            <person name="Wall K."/>
            <person name="Wessler S."/>
            <person name="Yang G."/>
            <person name="Yin T."/>
            <person name="Douglas C."/>
            <person name="Marra M."/>
            <person name="Sandberg G."/>
            <person name="Van de Peer Y."/>
            <person name="Rokhsar D."/>
        </authorList>
    </citation>
    <scope>NUCLEOTIDE SEQUENCE [LARGE SCALE GENOMIC DNA]</scope>
    <source>
        <strain evidence="3">cv. Nisqually</strain>
    </source>
</reference>
<feature type="transmembrane region" description="Helical" evidence="1">
    <location>
        <begin position="12"/>
        <end position="37"/>
    </location>
</feature>
<proteinExistence type="predicted"/>
<name>B9PDF1_POPTR</name>
<evidence type="ECO:0000256" key="1">
    <source>
        <dbReference type="SAM" id="Phobius"/>
    </source>
</evidence>
<dbReference type="EMBL" id="CM009300">
    <property type="protein sequence ID" value="PNT13043.1"/>
    <property type="molecule type" value="Genomic_DNA"/>
</dbReference>
<dbReference type="InParanoid" id="B9PDF1"/>
<keyword evidence="1" id="KW-0812">Transmembrane</keyword>
<keyword evidence="3" id="KW-1185">Reference proteome</keyword>
<keyword evidence="1" id="KW-0472">Membrane</keyword>
<accession>B9PDF1</accession>
<evidence type="ECO:0000313" key="2">
    <source>
        <dbReference type="EMBL" id="PNT13043.1"/>
    </source>
</evidence>
<keyword evidence="1" id="KW-1133">Transmembrane helix</keyword>
<dbReference type="Proteomes" id="UP000006729">
    <property type="component" value="Chromosome 11"/>
</dbReference>
<organism evidence="2 3">
    <name type="scientific">Populus trichocarpa</name>
    <name type="common">Western balsam poplar</name>
    <name type="synonym">Populus balsamifera subsp. trichocarpa</name>
    <dbReference type="NCBI Taxonomy" id="3694"/>
    <lineage>
        <taxon>Eukaryota</taxon>
        <taxon>Viridiplantae</taxon>
        <taxon>Streptophyta</taxon>
        <taxon>Embryophyta</taxon>
        <taxon>Tracheophyta</taxon>
        <taxon>Spermatophyta</taxon>
        <taxon>Magnoliopsida</taxon>
        <taxon>eudicotyledons</taxon>
        <taxon>Gunneridae</taxon>
        <taxon>Pentapetalae</taxon>
        <taxon>rosids</taxon>
        <taxon>fabids</taxon>
        <taxon>Malpighiales</taxon>
        <taxon>Salicaceae</taxon>
        <taxon>Saliceae</taxon>
        <taxon>Populus</taxon>
    </lineage>
</organism>